<evidence type="ECO:0000313" key="1">
    <source>
        <dbReference type="EMBL" id="KAJ0021135.1"/>
    </source>
</evidence>
<reference evidence="2" key="1">
    <citation type="journal article" date="2023" name="G3 (Bethesda)">
        <title>Genome assembly and association tests identify interacting loci associated with vigor, precocity, and sex in interspecific pistachio rootstocks.</title>
        <authorList>
            <person name="Palmer W."/>
            <person name="Jacygrad E."/>
            <person name="Sagayaradj S."/>
            <person name="Cavanaugh K."/>
            <person name="Han R."/>
            <person name="Bertier L."/>
            <person name="Beede B."/>
            <person name="Kafkas S."/>
            <person name="Golino D."/>
            <person name="Preece J."/>
            <person name="Michelmore R."/>
        </authorList>
    </citation>
    <scope>NUCLEOTIDE SEQUENCE [LARGE SCALE GENOMIC DNA]</scope>
</reference>
<dbReference type="Proteomes" id="UP001163603">
    <property type="component" value="Chromosome 11"/>
</dbReference>
<organism evidence="1 2">
    <name type="scientific">Pistacia integerrima</name>
    <dbReference type="NCBI Taxonomy" id="434235"/>
    <lineage>
        <taxon>Eukaryota</taxon>
        <taxon>Viridiplantae</taxon>
        <taxon>Streptophyta</taxon>
        <taxon>Embryophyta</taxon>
        <taxon>Tracheophyta</taxon>
        <taxon>Spermatophyta</taxon>
        <taxon>Magnoliopsida</taxon>
        <taxon>eudicotyledons</taxon>
        <taxon>Gunneridae</taxon>
        <taxon>Pentapetalae</taxon>
        <taxon>rosids</taxon>
        <taxon>malvids</taxon>
        <taxon>Sapindales</taxon>
        <taxon>Anacardiaceae</taxon>
        <taxon>Pistacia</taxon>
    </lineage>
</organism>
<dbReference type="EMBL" id="CM047746">
    <property type="protein sequence ID" value="KAJ0021135.1"/>
    <property type="molecule type" value="Genomic_DNA"/>
</dbReference>
<comment type="caution">
    <text evidence="1">The sequence shown here is derived from an EMBL/GenBank/DDBJ whole genome shotgun (WGS) entry which is preliminary data.</text>
</comment>
<accession>A0ACC0XPH8</accession>
<evidence type="ECO:0000313" key="2">
    <source>
        <dbReference type="Proteomes" id="UP001163603"/>
    </source>
</evidence>
<proteinExistence type="predicted"/>
<keyword evidence="2" id="KW-1185">Reference proteome</keyword>
<sequence length="155" mass="17026">MYGSSGEGDGGGGTYKHMEVVVKEMVEVEIYRCKEEEVEIYSNVRDKTLLEEVVTYNKIRERKNALVAVVVTYSEGTCNSMVGFSLVLAMVETCNSMVSVPYALVVVDDSHALVVEATCNSMVSASHTLVVEEIYTCKLHVFVVGVETYSSMKDG</sequence>
<name>A0ACC0XPH8_9ROSI</name>
<gene>
    <name evidence="1" type="ORF">Pint_31116</name>
</gene>
<protein>
    <submittedName>
        <fullName evidence="1">Uncharacterized protein</fullName>
    </submittedName>
</protein>